<evidence type="ECO:0000313" key="3">
    <source>
        <dbReference type="Proteomes" id="UP000230324"/>
    </source>
</evidence>
<proteinExistence type="predicted"/>
<accession>A0A2M7BYM1</accession>
<dbReference type="AlphaFoldDB" id="A0A2M7BYM1"/>
<organism evidence="2 3">
    <name type="scientific">Candidatus Nealsonbacteria bacterium CG03_land_8_20_14_0_80_36_12</name>
    <dbReference type="NCBI Taxonomy" id="1974701"/>
    <lineage>
        <taxon>Bacteria</taxon>
        <taxon>Candidatus Nealsoniibacteriota</taxon>
    </lineage>
</organism>
<protein>
    <recommendedName>
        <fullName evidence="4">Antitoxin</fullName>
    </recommendedName>
</protein>
<feature type="region of interest" description="Disordered" evidence="1">
    <location>
        <begin position="65"/>
        <end position="94"/>
    </location>
</feature>
<reference evidence="3" key="1">
    <citation type="submission" date="2017-09" db="EMBL/GenBank/DDBJ databases">
        <title>Depth-based differentiation of microbial function through sediment-hosted aquifers and enrichment of novel symbionts in the deep terrestrial subsurface.</title>
        <authorList>
            <person name="Probst A.J."/>
            <person name="Ladd B."/>
            <person name="Jarett J.K."/>
            <person name="Geller-Mcgrath D.E."/>
            <person name="Sieber C.M.K."/>
            <person name="Emerson J.B."/>
            <person name="Anantharaman K."/>
            <person name="Thomas B.C."/>
            <person name="Malmstrom R."/>
            <person name="Stieglmeier M."/>
            <person name="Klingl A."/>
            <person name="Woyke T."/>
            <person name="Ryan C.M."/>
            <person name="Banfield J.F."/>
        </authorList>
    </citation>
    <scope>NUCLEOTIDE SEQUENCE [LARGE SCALE GENOMIC DNA]</scope>
</reference>
<evidence type="ECO:0000256" key="1">
    <source>
        <dbReference type="SAM" id="MobiDB-lite"/>
    </source>
</evidence>
<dbReference type="EMBL" id="PEUV01000016">
    <property type="protein sequence ID" value="PIV12766.1"/>
    <property type="molecule type" value="Genomic_DNA"/>
</dbReference>
<name>A0A2M7BYM1_9BACT</name>
<evidence type="ECO:0008006" key="4">
    <source>
        <dbReference type="Google" id="ProtNLM"/>
    </source>
</evidence>
<gene>
    <name evidence="2" type="ORF">COS47_00695</name>
</gene>
<comment type="caution">
    <text evidence="2">The sequence shown here is derived from an EMBL/GenBank/DDBJ whole genome shotgun (WGS) entry which is preliminary data.</text>
</comment>
<sequence length="94" mass="10731">MKEKGDNMDLNEIKNIIEVDGGKFIIIEEGKPTLLIMSFEDYKKSLKSKEQKELLVKEDKSSFPPFANARVEKEKTSSTPPPSKEELTIEDLPF</sequence>
<dbReference type="Proteomes" id="UP000230324">
    <property type="component" value="Unassembled WGS sequence"/>
</dbReference>
<evidence type="ECO:0000313" key="2">
    <source>
        <dbReference type="EMBL" id="PIV12766.1"/>
    </source>
</evidence>